<dbReference type="Gene3D" id="3.30.70.250">
    <property type="entry name" value="Malonyl-CoA ACP transacylase, ACP-binding"/>
    <property type="match status" value="1"/>
</dbReference>
<dbReference type="GO" id="GO:0016740">
    <property type="term" value="F:transferase activity"/>
    <property type="evidence" value="ECO:0007669"/>
    <property type="project" value="UniProtKB-KW"/>
</dbReference>
<dbReference type="InterPro" id="IPR029063">
    <property type="entry name" value="SAM-dependent_MTases_sf"/>
</dbReference>
<dbReference type="InterPro" id="IPR050444">
    <property type="entry name" value="Polyketide_Synthase"/>
</dbReference>
<dbReference type="SUPFAM" id="SSF55048">
    <property type="entry name" value="Probable ACP-binding domain of malonyl-CoA ACP transacylase"/>
    <property type="match status" value="1"/>
</dbReference>
<dbReference type="SMART" id="SM00827">
    <property type="entry name" value="PKS_AT"/>
    <property type="match status" value="1"/>
</dbReference>
<dbReference type="Gene3D" id="3.40.50.150">
    <property type="entry name" value="Vaccinia Virus protein VP39"/>
    <property type="match status" value="1"/>
</dbReference>
<dbReference type="InterPro" id="IPR016036">
    <property type="entry name" value="Malonyl_transacylase_ACP-bd"/>
</dbReference>
<dbReference type="AlphaFoldDB" id="A0A4S3J9W8"/>
<dbReference type="InterPro" id="IPR016035">
    <property type="entry name" value="Acyl_Trfase/lysoPLipase"/>
</dbReference>
<dbReference type="Pfam" id="PF08242">
    <property type="entry name" value="Methyltransf_12"/>
    <property type="match status" value="1"/>
</dbReference>
<keyword evidence="5" id="KW-1185">Reference proteome</keyword>
<dbReference type="Proteomes" id="UP000308092">
    <property type="component" value="Unassembled WGS sequence"/>
</dbReference>
<dbReference type="VEuPathDB" id="FungiDB:EYZ11_008725"/>
<dbReference type="SUPFAM" id="SSF53335">
    <property type="entry name" value="S-adenosyl-L-methionine-dependent methyltransferases"/>
    <property type="match status" value="1"/>
</dbReference>
<sequence>MLARAAKVAGAMAAVGVGRAEVGQHLKPGVVLACENGNASLTISGDLKAVEETMDSLKQAHPVCGRQVRESKSLDAQCWQLNIENLVLFRTAVSQMLADMPNTAHLETSPHSALTGPLRHICKETNRSAPYTSLAECGEDASHTFLVAIGNLYCLGIMPQVPVSENAYTLPDLSTYPWNNTNSYLSETRKAALQLTGSTTYTVQHVNIAAAMLLDESKGIELVTTLRKHSLTASNDSRWPIRNAGIRPCRTPLNYSNRFIGLENVTASPVDMSASVSIPNRQHAGEDHQGEYRSLDKMFLPTFIEQFYVGASGSRTTLHVRTTAQESAMLALCDSYNVTYENDVAFVLNGFQATGMNGAIKQEAPATNAWSVQWHPASDFAPPWTLIRPAGDMTAGIIFAEQFCLLCAVEIQQVAATVTSLAQPFFKHFLAGVANQLDRVDQGQAKVPDSVELKALGREARLRKLVEWHERSRGNPVENIVEALWRAYTNIKGILEGRQDFLDLLLAGEKRAEEIGAGTGSLTAVVLEALHSSEGERLYGDYTITDVSAGFVNQTKERFSQYQNLKFAVCDITADVIEQGFEAASQFVVVYVSELTKFVQSGFHRIQSSVHDNKHPDFFTVSSIVARARSDDTSESEDAGTRITLLKPSAELGQFGQGVKSVLEAAGYTLDEFIWGSKLPDNQDIISLMDVDDERAPLLADIGSEDLANFIDIVEDVSGQVVLWLMRSAQTECSDPHYGKMLGMARCIRGEMAIDFVTAELDKLDKETSHAVARILSSVRHVQKTATSRDGSLDIESEYIWRNGQVLVSRIHTLSVNKALSDASPPTEAKHLTIGQPGMLQSMCSTGHRLPSLAAGDIQCVSPSRV</sequence>
<keyword evidence="1" id="KW-0808">Transferase</keyword>
<evidence type="ECO:0000313" key="5">
    <source>
        <dbReference type="Proteomes" id="UP000308092"/>
    </source>
</evidence>
<dbReference type="PANTHER" id="PTHR45681">
    <property type="entry name" value="POLYKETIDE SYNTHASE 44-RELATED"/>
    <property type="match status" value="1"/>
</dbReference>
<protein>
    <recommendedName>
        <fullName evidence="3">Malonyl-CoA:ACP transacylase (MAT) domain-containing protein</fullName>
    </recommendedName>
</protein>
<dbReference type="InterPro" id="IPR013217">
    <property type="entry name" value="Methyltransf_12"/>
</dbReference>
<evidence type="ECO:0000256" key="2">
    <source>
        <dbReference type="ARBA" id="ARBA00023268"/>
    </source>
</evidence>
<dbReference type="Gene3D" id="3.40.366.10">
    <property type="entry name" value="Malonyl-Coenzyme A Acyl Carrier Protein, domain 2"/>
    <property type="match status" value="1"/>
</dbReference>
<dbReference type="Gene3D" id="3.30.70.3290">
    <property type="match status" value="1"/>
</dbReference>
<dbReference type="SUPFAM" id="SSF52151">
    <property type="entry name" value="FabD/lysophospholipase-like"/>
    <property type="match status" value="1"/>
</dbReference>
<keyword evidence="2" id="KW-0511">Multifunctional enzyme</keyword>
<reference evidence="4 5" key="1">
    <citation type="submission" date="2019-03" db="EMBL/GenBank/DDBJ databases">
        <title>The genome sequence of a newly discovered highly antifungal drug resistant Aspergillus species, Aspergillus tanneri NIH 1004.</title>
        <authorList>
            <person name="Mounaud S."/>
            <person name="Singh I."/>
            <person name="Joardar V."/>
            <person name="Pakala S."/>
            <person name="Pakala S."/>
            <person name="Venepally P."/>
            <person name="Hoover J."/>
            <person name="Nierman W."/>
            <person name="Chung J."/>
            <person name="Losada L."/>
        </authorList>
    </citation>
    <scope>NUCLEOTIDE SEQUENCE [LARGE SCALE GENOMIC DNA]</scope>
    <source>
        <strain evidence="4 5">NIH1004</strain>
    </source>
</reference>
<comment type="caution">
    <text evidence="4">The sequence shown here is derived from an EMBL/GenBank/DDBJ whole genome shotgun (WGS) entry which is preliminary data.</text>
</comment>
<evidence type="ECO:0000259" key="3">
    <source>
        <dbReference type="SMART" id="SM00827"/>
    </source>
</evidence>
<feature type="domain" description="Malonyl-CoA:ACP transacylase (MAT)" evidence="3">
    <location>
        <begin position="1"/>
        <end position="139"/>
    </location>
</feature>
<proteinExistence type="predicted"/>
<dbReference type="InterPro" id="IPR014043">
    <property type="entry name" value="Acyl_transferase_dom"/>
</dbReference>
<accession>A0A4S3J9W8</accession>
<dbReference type="STRING" id="1220188.A0A4S3J9W8"/>
<dbReference type="EMBL" id="SOSA01000382">
    <property type="protein sequence ID" value="THC91810.1"/>
    <property type="molecule type" value="Genomic_DNA"/>
</dbReference>
<evidence type="ECO:0000313" key="4">
    <source>
        <dbReference type="EMBL" id="THC91810.1"/>
    </source>
</evidence>
<organism evidence="4 5">
    <name type="scientific">Aspergillus tanneri</name>
    <dbReference type="NCBI Taxonomy" id="1220188"/>
    <lineage>
        <taxon>Eukaryota</taxon>
        <taxon>Fungi</taxon>
        <taxon>Dikarya</taxon>
        <taxon>Ascomycota</taxon>
        <taxon>Pezizomycotina</taxon>
        <taxon>Eurotiomycetes</taxon>
        <taxon>Eurotiomycetidae</taxon>
        <taxon>Eurotiales</taxon>
        <taxon>Aspergillaceae</taxon>
        <taxon>Aspergillus</taxon>
        <taxon>Aspergillus subgen. Circumdati</taxon>
    </lineage>
</organism>
<dbReference type="InterPro" id="IPR001227">
    <property type="entry name" value="Ac_transferase_dom_sf"/>
</dbReference>
<gene>
    <name evidence="4" type="ORF">EYZ11_008725</name>
</gene>
<dbReference type="PANTHER" id="PTHR45681:SF6">
    <property type="entry name" value="POLYKETIDE SYNTHASE 37"/>
    <property type="match status" value="1"/>
</dbReference>
<evidence type="ECO:0000256" key="1">
    <source>
        <dbReference type="ARBA" id="ARBA00022679"/>
    </source>
</evidence>
<name>A0A4S3J9W8_9EURO</name>